<dbReference type="PANTHER" id="PTHR11003">
    <property type="entry name" value="POTASSIUM CHANNEL, SUBFAMILY K"/>
    <property type="match status" value="1"/>
</dbReference>
<dbReference type="STRING" id="1965070.A0A3S3PPI6"/>
<evidence type="ECO:0000256" key="8">
    <source>
        <dbReference type="RuleBase" id="RU003857"/>
    </source>
</evidence>
<gene>
    <name evidence="11" type="ORF">B4U79_08136</name>
</gene>
<protein>
    <submittedName>
        <fullName evidence="11">Potassium channel subfamily K member 1-like protein</fullName>
    </submittedName>
</protein>
<feature type="transmembrane region" description="Helical" evidence="9">
    <location>
        <begin position="63"/>
        <end position="82"/>
    </location>
</feature>
<evidence type="ECO:0000256" key="9">
    <source>
        <dbReference type="SAM" id="Phobius"/>
    </source>
</evidence>
<reference evidence="11 12" key="1">
    <citation type="journal article" date="2018" name="Gigascience">
        <title>Genomes of trombidid mites reveal novel predicted allergens and laterally-transferred genes associated with secondary metabolism.</title>
        <authorList>
            <person name="Dong X."/>
            <person name="Chaisiri K."/>
            <person name="Xia D."/>
            <person name="Armstrong S.D."/>
            <person name="Fang Y."/>
            <person name="Donnelly M.J."/>
            <person name="Kadowaki T."/>
            <person name="McGarry J.W."/>
            <person name="Darby A.C."/>
            <person name="Makepeace B.L."/>
        </authorList>
    </citation>
    <scope>NUCLEOTIDE SEQUENCE [LARGE SCALE GENOMIC DNA]</scope>
    <source>
        <strain evidence="11">UoL-WK</strain>
    </source>
</reference>
<feature type="domain" description="Potassium channel" evidence="10">
    <location>
        <begin position="156"/>
        <end position="230"/>
    </location>
</feature>
<organism evidence="11 12">
    <name type="scientific">Dinothrombium tinctorium</name>
    <dbReference type="NCBI Taxonomy" id="1965070"/>
    <lineage>
        <taxon>Eukaryota</taxon>
        <taxon>Metazoa</taxon>
        <taxon>Ecdysozoa</taxon>
        <taxon>Arthropoda</taxon>
        <taxon>Chelicerata</taxon>
        <taxon>Arachnida</taxon>
        <taxon>Acari</taxon>
        <taxon>Acariformes</taxon>
        <taxon>Trombidiformes</taxon>
        <taxon>Prostigmata</taxon>
        <taxon>Anystina</taxon>
        <taxon>Parasitengona</taxon>
        <taxon>Trombidioidea</taxon>
        <taxon>Trombidiidae</taxon>
        <taxon>Dinothrombium</taxon>
    </lineage>
</organism>
<evidence type="ECO:0000256" key="3">
    <source>
        <dbReference type="ARBA" id="ARBA00022692"/>
    </source>
</evidence>
<dbReference type="SUPFAM" id="SSF81324">
    <property type="entry name" value="Voltage-gated potassium channels"/>
    <property type="match status" value="2"/>
</dbReference>
<feature type="domain" description="Potassium channel" evidence="10">
    <location>
        <begin position="50"/>
        <end position="115"/>
    </location>
</feature>
<dbReference type="InterPro" id="IPR003280">
    <property type="entry name" value="2pore_dom_K_chnl"/>
</dbReference>
<evidence type="ECO:0000256" key="2">
    <source>
        <dbReference type="ARBA" id="ARBA00022448"/>
    </source>
</evidence>
<name>A0A3S3PPI6_9ACAR</name>
<dbReference type="AlphaFoldDB" id="A0A3S3PPI6"/>
<evidence type="ECO:0000313" key="12">
    <source>
        <dbReference type="Proteomes" id="UP000285301"/>
    </source>
</evidence>
<dbReference type="EMBL" id="NCKU01000190">
    <property type="protein sequence ID" value="RWS16686.1"/>
    <property type="molecule type" value="Genomic_DNA"/>
</dbReference>
<dbReference type="PRINTS" id="PR01333">
    <property type="entry name" value="2POREKCHANEL"/>
</dbReference>
<comment type="caution">
    <text evidence="11">The sequence shown here is derived from an EMBL/GenBank/DDBJ whole genome shotgun (WGS) entry which is preliminary data.</text>
</comment>
<evidence type="ECO:0000256" key="7">
    <source>
        <dbReference type="ARBA" id="ARBA00023303"/>
    </source>
</evidence>
<dbReference type="GO" id="GO:0015271">
    <property type="term" value="F:outward rectifier potassium channel activity"/>
    <property type="evidence" value="ECO:0007669"/>
    <property type="project" value="TreeGrafter"/>
</dbReference>
<sequence>MMNSLDTLLSAVEKARRQGITGNFLNIELLFNGSHSKNEFAHSFSFERFSSTVLDSNSITWDFTSSLLFVTSIVTTIGYGNLAPATNIGKLLCIFYGVIGIPATVLILLSIVKLLLKGPVNLLESWIVWNIYTLHRCTSLLVIKILHLTFVALIILIIVFLIPALAFWNLEKEWSFLDSFYYCFITVTTIGLGDFVPGQQNLMKTTAYRVSIMVFMFYGVLMVMLLIVVVKRIPIFNFEKILKIEEVKEDSKTIERIRVITRSSCEYTPITTGSDKKYYGTSYNKSNENNNSKNYTIIP</sequence>
<accession>A0A3S3PPI6</accession>
<keyword evidence="2 8" id="KW-0813">Transport</keyword>
<keyword evidence="6 9" id="KW-0472">Membrane</keyword>
<dbReference type="GO" id="GO:0005886">
    <property type="term" value="C:plasma membrane"/>
    <property type="evidence" value="ECO:0007669"/>
    <property type="project" value="TreeGrafter"/>
</dbReference>
<evidence type="ECO:0000256" key="5">
    <source>
        <dbReference type="ARBA" id="ARBA00023065"/>
    </source>
</evidence>
<keyword evidence="12" id="KW-1185">Reference proteome</keyword>
<evidence type="ECO:0000256" key="6">
    <source>
        <dbReference type="ARBA" id="ARBA00023136"/>
    </source>
</evidence>
<dbReference type="GO" id="GO:0022841">
    <property type="term" value="F:potassium ion leak channel activity"/>
    <property type="evidence" value="ECO:0007669"/>
    <property type="project" value="TreeGrafter"/>
</dbReference>
<feature type="transmembrane region" description="Helical" evidence="9">
    <location>
        <begin position="210"/>
        <end position="230"/>
    </location>
</feature>
<dbReference type="Pfam" id="PF07885">
    <property type="entry name" value="Ion_trans_2"/>
    <property type="match status" value="2"/>
</dbReference>
<keyword evidence="3 8" id="KW-0812">Transmembrane</keyword>
<evidence type="ECO:0000259" key="10">
    <source>
        <dbReference type="Pfam" id="PF07885"/>
    </source>
</evidence>
<evidence type="ECO:0000256" key="4">
    <source>
        <dbReference type="ARBA" id="ARBA00022989"/>
    </source>
</evidence>
<evidence type="ECO:0000313" key="11">
    <source>
        <dbReference type="EMBL" id="RWS16686.1"/>
    </source>
</evidence>
<feature type="transmembrane region" description="Helical" evidence="9">
    <location>
        <begin position="145"/>
        <end position="168"/>
    </location>
</feature>
<dbReference type="Gene3D" id="1.10.287.70">
    <property type="match status" value="1"/>
</dbReference>
<keyword evidence="5 8" id="KW-0406">Ion transport</keyword>
<keyword evidence="7 8" id="KW-0407">Ion channel</keyword>
<dbReference type="Proteomes" id="UP000285301">
    <property type="component" value="Unassembled WGS sequence"/>
</dbReference>
<dbReference type="InterPro" id="IPR013099">
    <property type="entry name" value="K_chnl_dom"/>
</dbReference>
<dbReference type="OrthoDB" id="297496at2759"/>
<evidence type="ECO:0000256" key="1">
    <source>
        <dbReference type="ARBA" id="ARBA00004141"/>
    </source>
</evidence>
<feature type="transmembrane region" description="Helical" evidence="9">
    <location>
        <begin position="180"/>
        <end position="198"/>
    </location>
</feature>
<comment type="subcellular location">
    <subcellularLocation>
        <location evidence="1">Membrane</location>
        <topology evidence="1">Multi-pass membrane protein</topology>
    </subcellularLocation>
</comment>
<dbReference type="GO" id="GO:0030322">
    <property type="term" value="P:stabilization of membrane potential"/>
    <property type="evidence" value="ECO:0007669"/>
    <property type="project" value="TreeGrafter"/>
</dbReference>
<dbReference type="PANTHER" id="PTHR11003:SF249">
    <property type="entry name" value="TWO PORE POTASSIUM CHANNEL PROTEIN SUP-9"/>
    <property type="match status" value="1"/>
</dbReference>
<comment type="similarity">
    <text evidence="8">Belongs to the two pore domain potassium channel (TC 1.A.1.8) family.</text>
</comment>
<feature type="transmembrane region" description="Helical" evidence="9">
    <location>
        <begin position="94"/>
        <end position="116"/>
    </location>
</feature>
<keyword evidence="4 9" id="KW-1133">Transmembrane helix</keyword>
<proteinExistence type="inferred from homology"/>